<gene>
    <name evidence="2" type="ORF">GA0061105_11641</name>
</gene>
<name>A0A1C3Y9K7_9HYPH</name>
<sequence>MAVDSVNSDLNLALANPVSVELTTDKTGSKDTTGSTTKKVDPNSESEILSAAVDAFLPGMISNTLMLNNSLFNFAKEAIDEGSDE</sequence>
<reference evidence="2 3" key="1">
    <citation type="submission" date="2016-08" db="EMBL/GenBank/DDBJ databases">
        <authorList>
            <person name="Seilhamer J.J."/>
        </authorList>
    </citation>
    <scope>NUCLEOTIDE SEQUENCE [LARGE SCALE GENOMIC DNA]</scope>
    <source>
        <strain evidence="2 3">HBR26</strain>
    </source>
</reference>
<dbReference type="Proteomes" id="UP000198723">
    <property type="component" value="Unassembled WGS sequence"/>
</dbReference>
<organism evidence="2 3">
    <name type="scientific">Rhizobium aethiopicum</name>
    <dbReference type="NCBI Taxonomy" id="1138170"/>
    <lineage>
        <taxon>Bacteria</taxon>
        <taxon>Pseudomonadati</taxon>
        <taxon>Pseudomonadota</taxon>
        <taxon>Alphaproteobacteria</taxon>
        <taxon>Hyphomicrobiales</taxon>
        <taxon>Rhizobiaceae</taxon>
        <taxon>Rhizobium/Agrobacterium group</taxon>
        <taxon>Rhizobium</taxon>
    </lineage>
</organism>
<dbReference type="STRING" id="1138170.GA0061105_11641"/>
<protein>
    <submittedName>
        <fullName evidence="2">Uncharacterized protein</fullName>
    </submittedName>
</protein>
<evidence type="ECO:0000313" key="2">
    <source>
        <dbReference type="EMBL" id="SCB61237.1"/>
    </source>
</evidence>
<evidence type="ECO:0000313" key="3">
    <source>
        <dbReference type="Proteomes" id="UP000198723"/>
    </source>
</evidence>
<dbReference type="GeneID" id="45960412"/>
<evidence type="ECO:0000256" key="1">
    <source>
        <dbReference type="SAM" id="MobiDB-lite"/>
    </source>
</evidence>
<dbReference type="RefSeq" id="WP_008534237.1">
    <property type="nucleotide sequence ID" value="NZ_FMAJ01000016.1"/>
</dbReference>
<dbReference type="AlphaFoldDB" id="A0A1C3Y9K7"/>
<feature type="region of interest" description="Disordered" evidence="1">
    <location>
        <begin position="21"/>
        <end position="44"/>
    </location>
</feature>
<dbReference type="EMBL" id="FMAJ01000016">
    <property type="protein sequence ID" value="SCB61237.1"/>
    <property type="molecule type" value="Genomic_DNA"/>
</dbReference>
<proteinExistence type="predicted"/>
<accession>A0A1C3Y9K7</accession>